<reference evidence="2" key="1">
    <citation type="submission" date="2021-02" db="EMBL/GenBank/DDBJ databases">
        <title>Genome sequence Cadophora malorum strain M34.</title>
        <authorList>
            <person name="Stefanovic E."/>
            <person name="Vu D."/>
            <person name="Scully C."/>
            <person name="Dijksterhuis J."/>
            <person name="Roader J."/>
            <person name="Houbraken J."/>
        </authorList>
    </citation>
    <scope>NUCLEOTIDE SEQUENCE</scope>
    <source>
        <strain evidence="2">M34</strain>
    </source>
</reference>
<sequence>MASQFTSWSFLALSCIFPIAFATPIARDRNELRINQFQVIGSHNSYHIEPTLAERPLIESVVGLSTAQDLYYSHATISDQLTYQSIRGFEFDLFADSRGGMYATPLARNLSKLPFPDVPALKLPGTKVLHIADVDVNSQCFTFVDCLKQVRTWSKANRGHTLIPIMLEFKNQEPAIVALGGAAGEPWNMTNIPTVDVEIRSVFSEDELITPDDIRRPGLTLEQSVLQHGWPTQRSAKNKFMFLMDNEPSPGLIRNPYRANGHENLEGRAIFTNSVPGESDGAFLKRNDPTGENLQLIQDLVKKGYFVRTRSDEPISTVLENSFVMRDAALASGAQLISTDFPSVGMAARYNSTFVARFEDGKTARCNPVIGGKRCRDSKIERLEKEKRDL</sequence>
<dbReference type="InterPro" id="IPR017946">
    <property type="entry name" value="PLC-like_Pdiesterase_TIM-brl"/>
</dbReference>
<dbReference type="Gene3D" id="3.20.20.190">
    <property type="entry name" value="Phosphatidylinositol (PI) phosphodiesterase"/>
    <property type="match status" value="1"/>
</dbReference>
<evidence type="ECO:0000313" key="2">
    <source>
        <dbReference type="EMBL" id="KAG4416794.1"/>
    </source>
</evidence>
<comment type="caution">
    <text evidence="2">The sequence shown here is derived from an EMBL/GenBank/DDBJ whole genome shotgun (WGS) entry which is preliminary data.</text>
</comment>
<dbReference type="InterPro" id="IPR032075">
    <property type="entry name" value="PI-PLC-C1"/>
</dbReference>
<dbReference type="GO" id="GO:0006629">
    <property type="term" value="P:lipid metabolic process"/>
    <property type="evidence" value="ECO:0007669"/>
    <property type="project" value="InterPro"/>
</dbReference>
<evidence type="ECO:0000313" key="3">
    <source>
        <dbReference type="Proteomes" id="UP000664132"/>
    </source>
</evidence>
<dbReference type="Proteomes" id="UP000664132">
    <property type="component" value="Unassembled WGS sequence"/>
</dbReference>
<name>A0A8H7T841_9HELO</name>
<dbReference type="EMBL" id="JAFJYH010000174">
    <property type="protein sequence ID" value="KAG4416794.1"/>
    <property type="molecule type" value="Genomic_DNA"/>
</dbReference>
<organism evidence="2 3">
    <name type="scientific">Cadophora malorum</name>
    <dbReference type="NCBI Taxonomy" id="108018"/>
    <lineage>
        <taxon>Eukaryota</taxon>
        <taxon>Fungi</taxon>
        <taxon>Dikarya</taxon>
        <taxon>Ascomycota</taxon>
        <taxon>Pezizomycotina</taxon>
        <taxon>Leotiomycetes</taxon>
        <taxon>Helotiales</taxon>
        <taxon>Ploettnerulaceae</taxon>
        <taxon>Cadophora</taxon>
    </lineage>
</organism>
<protein>
    <recommendedName>
        <fullName evidence="4">Acid phosphatase</fullName>
    </recommendedName>
</protein>
<dbReference type="SUPFAM" id="SSF51695">
    <property type="entry name" value="PLC-like phosphodiesterases"/>
    <property type="match status" value="1"/>
</dbReference>
<keyword evidence="3" id="KW-1185">Reference proteome</keyword>
<gene>
    <name evidence="2" type="ORF">IFR04_010049</name>
</gene>
<dbReference type="Pfam" id="PF16670">
    <property type="entry name" value="PI-PLC-C1"/>
    <property type="match status" value="1"/>
</dbReference>
<dbReference type="CDD" id="cd08589">
    <property type="entry name" value="PI-PLCc_SaPLC1_like"/>
    <property type="match status" value="1"/>
</dbReference>
<evidence type="ECO:0000256" key="1">
    <source>
        <dbReference type="SAM" id="SignalP"/>
    </source>
</evidence>
<dbReference type="OrthoDB" id="2017497at2759"/>
<accession>A0A8H7T841</accession>
<feature type="signal peptide" evidence="1">
    <location>
        <begin position="1"/>
        <end position="22"/>
    </location>
</feature>
<dbReference type="GO" id="GO:0008081">
    <property type="term" value="F:phosphoric diester hydrolase activity"/>
    <property type="evidence" value="ECO:0007669"/>
    <property type="project" value="InterPro"/>
</dbReference>
<dbReference type="AlphaFoldDB" id="A0A8H7T841"/>
<proteinExistence type="predicted"/>
<evidence type="ECO:0008006" key="4">
    <source>
        <dbReference type="Google" id="ProtNLM"/>
    </source>
</evidence>
<feature type="chain" id="PRO_5034182590" description="Acid phosphatase" evidence="1">
    <location>
        <begin position="23"/>
        <end position="390"/>
    </location>
</feature>
<keyword evidence="1" id="KW-0732">Signal</keyword>